<sequence>MKRAIKSFFGIKSKSKKDKDHLSENTRASAGDSTLNSAADPHRRSSNSNQLSVIVLEGATEPCGPRPTRDIIEVQQRLHASTSNSAQSSTPLRPRPRPLSEIAHNHSKTRTRSATFAIAVTQPEQIDVQATRHLYFRQPQLVDRGAGVGGPAPATLQPSEGSSSNKSSQDGHSKKSQSTGVTADAAPQVGHGNGNPCQTCHCVARSPPPLSTAHPAQDRSYGADLRQEAVPDDNDTSFSIKNSSGDSEKLKPNRKTPICDFGTLRSTCDGGDRQEDYAGKVDIGDREKEQPQDSAGVCIQTTPSRQQRSSHQNYQHREQDHRYGQGQGSPKAPQHRAPYLERSLPTLPHPDAEPNPISQDNPKKRLSVNSLASRSVFNKRSDSGVESGTSKKKTPSFKGKGTDRGNIQPDASTNFSPKDRQFNLDVDQFIMDNAIPDLEKHPYRISLKDNLRVEARAHAQRLAEERESDQAEAILLQQYHDDIVIAPGDPALSTLQEPTSATSQLQPLSIQSKGAPSVPVLSISDSPPSRTTSITVESKRLSNTTSRGTSRGTARRIKYSADFVNGPPKGHIARECNSEIVPTKRLSANSARTNNTSARSYTTTHVMATADNLDGVPGGPAPAAVTLIIRPESRCKSPRIINKQEFSNTFGRSSVIGSIYSGGPSESEERGSEQYMDVRPHNTRTVETKRFAVVTTKERVQGRDANPERGIGEFLDHLSDKTSIGLRAESTSTICSTEHRLRMTKRPTVISGQLIGPHVYPDPLDIMSSWFRPARMRSLDVVLNCIDWLPLEDMDDSPFDSNTSIHSILSLYMPEKTLTPPNVSPADEEEGGEGGDETAPCSLDDNSISNSASTESTDDSNLASALIAEPSTDAQACGPPVLINGLTAEELINSIRFESDREGSPGFYGPREFERDQAMRRREAQAKKEQEKAAAKVAKAARDNNRRGLQGASSSGRIMGMVSTLWSQMTQTTVRNTTPPAMITE</sequence>
<feature type="region of interest" description="Disordered" evidence="1">
    <location>
        <begin position="1"/>
        <end position="50"/>
    </location>
</feature>
<comment type="caution">
    <text evidence="2">The sequence shown here is derived from an EMBL/GenBank/DDBJ whole genome shotgun (WGS) entry which is preliminary data.</text>
</comment>
<feature type="compositionally biased region" description="Polar residues" evidence="1">
    <location>
        <begin position="156"/>
        <end position="181"/>
    </location>
</feature>
<feature type="compositionally biased region" description="Polar residues" evidence="1">
    <location>
        <begin position="367"/>
        <end position="388"/>
    </location>
</feature>
<gene>
    <name evidence="2" type="ORF">EC957_002357</name>
</gene>
<feature type="region of interest" description="Disordered" evidence="1">
    <location>
        <begin position="144"/>
        <end position="190"/>
    </location>
</feature>
<feature type="compositionally biased region" description="Polar residues" evidence="1">
    <location>
        <begin position="523"/>
        <end position="536"/>
    </location>
</feature>
<feature type="compositionally biased region" description="Polar residues" evidence="1">
    <location>
        <begin position="844"/>
        <end position="861"/>
    </location>
</feature>
<accession>A0A9P6K1L6</accession>
<feature type="region of interest" description="Disordered" evidence="1">
    <location>
        <begin position="816"/>
        <end position="861"/>
    </location>
</feature>
<feature type="compositionally biased region" description="Acidic residues" evidence="1">
    <location>
        <begin position="826"/>
        <end position="836"/>
    </location>
</feature>
<feature type="compositionally biased region" description="Polar residues" evidence="1">
    <location>
        <begin position="299"/>
        <end position="313"/>
    </location>
</feature>
<evidence type="ECO:0000313" key="3">
    <source>
        <dbReference type="Proteomes" id="UP000723463"/>
    </source>
</evidence>
<feature type="region of interest" description="Disordered" evidence="1">
    <location>
        <begin position="78"/>
        <end position="111"/>
    </location>
</feature>
<organism evidence="2 3">
    <name type="scientific">Mortierella hygrophila</name>
    <dbReference type="NCBI Taxonomy" id="979708"/>
    <lineage>
        <taxon>Eukaryota</taxon>
        <taxon>Fungi</taxon>
        <taxon>Fungi incertae sedis</taxon>
        <taxon>Mucoromycota</taxon>
        <taxon>Mortierellomycotina</taxon>
        <taxon>Mortierellomycetes</taxon>
        <taxon>Mortierellales</taxon>
        <taxon>Mortierellaceae</taxon>
        <taxon>Mortierella</taxon>
    </lineage>
</organism>
<feature type="compositionally biased region" description="Polar residues" evidence="1">
    <location>
        <begin position="236"/>
        <end position="245"/>
    </location>
</feature>
<keyword evidence="3" id="KW-1185">Reference proteome</keyword>
<feature type="compositionally biased region" description="Polar residues" evidence="1">
    <location>
        <begin position="25"/>
        <end position="37"/>
    </location>
</feature>
<evidence type="ECO:0000256" key="1">
    <source>
        <dbReference type="SAM" id="MobiDB-lite"/>
    </source>
</evidence>
<dbReference type="Proteomes" id="UP000723463">
    <property type="component" value="Unassembled WGS sequence"/>
</dbReference>
<feature type="region of interest" description="Disordered" evidence="1">
    <location>
        <begin position="228"/>
        <end position="419"/>
    </location>
</feature>
<protein>
    <submittedName>
        <fullName evidence="2">Uncharacterized protein</fullName>
    </submittedName>
</protein>
<feature type="compositionally biased region" description="Polar residues" evidence="1">
    <location>
        <begin position="493"/>
        <end position="514"/>
    </location>
</feature>
<reference evidence="2" key="1">
    <citation type="journal article" date="2020" name="Fungal Divers.">
        <title>Resolving the Mortierellaceae phylogeny through synthesis of multi-gene phylogenetics and phylogenomics.</title>
        <authorList>
            <person name="Vandepol N."/>
            <person name="Liber J."/>
            <person name="Desiro A."/>
            <person name="Na H."/>
            <person name="Kennedy M."/>
            <person name="Barry K."/>
            <person name="Grigoriev I.V."/>
            <person name="Miller A.N."/>
            <person name="O'Donnell K."/>
            <person name="Stajich J.E."/>
            <person name="Bonito G."/>
        </authorList>
    </citation>
    <scope>NUCLEOTIDE SEQUENCE</scope>
    <source>
        <strain evidence="2">NRRL 2591</strain>
    </source>
</reference>
<dbReference type="EMBL" id="JAAAXW010000148">
    <property type="protein sequence ID" value="KAF9542064.1"/>
    <property type="molecule type" value="Genomic_DNA"/>
</dbReference>
<proteinExistence type="predicted"/>
<feature type="compositionally biased region" description="Polar residues" evidence="1">
    <location>
        <begin position="78"/>
        <end position="90"/>
    </location>
</feature>
<feature type="compositionally biased region" description="Low complexity" evidence="1">
    <location>
        <begin position="1"/>
        <end position="12"/>
    </location>
</feature>
<feature type="region of interest" description="Disordered" evidence="1">
    <location>
        <begin position="489"/>
        <end position="553"/>
    </location>
</feature>
<feature type="compositionally biased region" description="Basic and acidic residues" evidence="1">
    <location>
        <begin position="270"/>
        <end position="291"/>
    </location>
</feature>
<name>A0A9P6K1L6_9FUNG</name>
<evidence type="ECO:0000313" key="2">
    <source>
        <dbReference type="EMBL" id="KAF9542064.1"/>
    </source>
</evidence>
<dbReference type="AlphaFoldDB" id="A0A9P6K1L6"/>